<dbReference type="PROSITE" id="PS51273">
    <property type="entry name" value="GATASE_TYPE_1"/>
    <property type="match status" value="1"/>
</dbReference>
<evidence type="ECO:0000256" key="2">
    <source>
        <dbReference type="ARBA" id="ARBA00022962"/>
    </source>
</evidence>
<protein>
    <recommendedName>
        <fullName evidence="3">Pyridoxal 5'-phosphate synthase subunit PdxT</fullName>
        <ecNumber evidence="3">4.3.3.6</ecNumber>
    </recommendedName>
    <alternativeName>
        <fullName evidence="3">Pdx2</fullName>
    </alternativeName>
    <alternativeName>
        <fullName evidence="3">Pyridoxal 5'-phosphate synthase glutaminase subunit</fullName>
        <ecNumber evidence="3">3.5.1.2</ecNumber>
    </alternativeName>
</protein>
<feature type="active site" description="Charge relay system" evidence="3">
    <location>
        <position position="199"/>
    </location>
</feature>
<dbReference type="InterPro" id="IPR002161">
    <property type="entry name" value="PdxT/SNO"/>
</dbReference>
<dbReference type="CDD" id="cd01749">
    <property type="entry name" value="GATase1_PB"/>
    <property type="match status" value="1"/>
</dbReference>
<organism evidence="4 5">
    <name type="scientific">Brevibacterium samyangense</name>
    <dbReference type="NCBI Taxonomy" id="366888"/>
    <lineage>
        <taxon>Bacteria</taxon>
        <taxon>Bacillati</taxon>
        <taxon>Actinomycetota</taxon>
        <taxon>Actinomycetes</taxon>
        <taxon>Micrococcales</taxon>
        <taxon>Brevibacteriaceae</taxon>
        <taxon>Brevibacterium</taxon>
    </lineage>
</organism>
<dbReference type="Pfam" id="PF01174">
    <property type="entry name" value="SNO"/>
    <property type="match status" value="1"/>
</dbReference>
<comment type="function">
    <text evidence="3">Catalyzes the hydrolysis of glutamine to glutamate and ammonia as part of the biosynthesis of pyridoxal 5'-phosphate. The resulting ammonia molecule is channeled to the active site of PdxS.</text>
</comment>
<accession>A0ABN2T970</accession>
<feature type="binding site" evidence="3">
    <location>
        <begin position="54"/>
        <end position="56"/>
    </location>
    <ligand>
        <name>L-glutamine</name>
        <dbReference type="ChEBI" id="CHEBI:58359"/>
    </ligand>
</feature>
<dbReference type="HAMAP" id="MF_01615">
    <property type="entry name" value="PdxT"/>
    <property type="match status" value="1"/>
</dbReference>
<dbReference type="PROSITE" id="PS51130">
    <property type="entry name" value="PDXT_SNO_2"/>
    <property type="match status" value="1"/>
</dbReference>
<dbReference type="Proteomes" id="UP001500755">
    <property type="component" value="Unassembled WGS sequence"/>
</dbReference>
<keyword evidence="1 3" id="KW-0663">Pyridoxal phosphate</keyword>
<dbReference type="NCBIfam" id="TIGR03800">
    <property type="entry name" value="PLP_synth_Pdx2"/>
    <property type="match status" value="1"/>
</dbReference>
<keyword evidence="3" id="KW-0456">Lyase</keyword>
<dbReference type="PANTHER" id="PTHR31559">
    <property type="entry name" value="PYRIDOXAL 5'-PHOSPHATE SYNTHASE SUBUNIT SNO"/>
    <property type="match status" value="1"/>
</dbReference>
<comment type="catalytic activity">
    <reaction evidence="3">
        <text>L-glutamine + H2O = L-glutamate + NH4(+)</text>
        <dbReference type="Rhea" id="RHEA:15889"/>
        <dbReference type="ChEBI" id="CHEBI:15377"/>
        <dbReference type="ChEBI" id="CHEBI:28938"/>
        <dbReference type="ChEBI" id="CHEBI:29985"/>
        <dbReference type="ChEBI" id="CHEBI:58359"/>
        <dbReference type="EC" id="3.5.1.2"/>
    </reaction>
</comment>
<dbReference type="EC" id="3.5.1.2" evidence="3"/>
<keyword evidence="5" id="KW-1185">Reference proteome</keyword>
<dbReference type="PANTHER" id="PTHR31559:SF0">
    <property type="entry name" value="PYRIDOXAL 5'-PHOSPHATE SYNTHASE SUBUNIT SNO1-RELATED"/>
    <property type="match status" value="1"/>
</dbReference>
<evidence type="ECO:0000256" key="3">
    <source>
        <dbReference type="HAMAP-Rule" id="MF_01615"/>
    </source>
</evidence>
<feature type="active site" description="Nucleophile" evidence="3">
    <location>
        <position position="87"/>
    </location>
</feature>
<keyword evidence="2 3" id="KW-0315">Glutamine amidotransferase</keyword>
<name>A0ABN2T970_9MICO</name>
<evidence type="ECO:0000313" key="5">
    <source>
        <dbReference type="Proteomes" id="UP001500755"/>
    </source>
</evidence>
<comment type="subunit">
    <text evidence="3">In the presence of PdxS, forms a dodecamer of heterodimers. Only shows activity in the heterodimer.</text>
</comment>
<reference evidence="4 5" key="1">
    <citation type="journal article" date="2019" name="Int. J. Syst. Evol. Microbiol.">
        <title>The Global Catalogue of Microorganisms (GCM) 10K type strain sequencing project: providing services to taxonomists for standard genome sequencing and annotation.</title>
        <authorList>
            <consortium name="The Broad Institute Genomics Platform"/>
            <consortium name="The Broad Institute Genome Sequencing Center for Infectious Disease"/>
            <person name="Wu L."/>
            <person name="Ma J."/>
        </authorList>
    </citation>
    <scope>NUCLEOTIDE SEQUENCE [LARGE SCALE GENOMIC DNA]</scope>
    <source>
        <strain evidence="4 5">JCM 14546</strain>
    </source>
</reference>
<keyword evidence="3" id="KW-0378">Hydrolase</keyword>
<comment type="caution">
    <text evidence="4">The sequence shown here is derived from an EMBL/GenBank/DDBJ whole genome shotgun (WGS) entry which is preliminary data.</text>
</comment>
<sequence length="218" mass="22286">MVSHAVTPPLIGVLALQGAVSEHAAVLATLGARTRTVTRPAHLEGLAGLVMPGGESTAMARLGAGVGMFEAIAARHASGTLPLLGTCAGLILLANEVEDTEEAEALAGFTRAPALDITARRNAYGAQRESFLADLALEDAADPDGAAAGGAGRRTVRSAFIRAPQIVRVGDGVEILARHAGRPVLVRQGDVLAATFHPEITGDTAVHALFLARVRAAD</sequence>
<comment type="pathway">
    <text evidence="3">Cofactor biosynthesis; pyridoxal 5'-phosphate biosynthesis.</text>
</comment>
<dbReference type="PIRSF" id="PIRSF005639">
    <property type="entry name" value="Glut_amidoT_SNO"/>
    <property type="match status" value="1"/>
</dbReference>
<comment type="catalytic activity">
    <reaction evidence="3">
        <text>aldehydo-D-ribose 5-phosphate + D-glyceraldehyde 3-phosphate + L-glutamine = pyridoxal 5'-phosphate + L-glutamate + phosphate + 3 H2O + H(+)</text>
        <dbReference type="Rhea" id="RHEA:31507"/>
        <dbReference type="ChEBI" id="CHEBI:15377"/>
        <dbReference type="ChEBI" id="CHEBI:15378"/>
        <dbReference type="ChEBI" id="CHEBI:29985"/>
        <dbReference type="ChEBI" id="CHEBI:43474"/>
        <dbReference type="ChEBI" id="CHEBI:58273"/>
        <dbReference type="ChEBI" id="CHEBI:58359"/>
        <dbReference type="ChEBI" id="CHEBI:59776"/>
        <dbReference type="ChEBI" id="CHEBI:597326"/>
        <dbReference type="EC" id="4.3.3.6"/>
    </reaction>
</comment>
<dbReference type="SUPFAM" id="SSF52317">
    <property type="entry name" value="Class I glutamine amidotransferase-like"/>
    <property type="match status" value="1"/>
</dbReference>
<feature type="binding site" evidence="3">
    <location>
        <position position="121"/>
    </location>
    <ligand>
        <name>L-glutamine</name>
        <dbReference type="ChEBI" id="CHEBI:58359"/>
    </ligand>
</feature>
<feature type="binding site" evidence="3">
    <location>
        <begin position="161"/>
        <end position="162"/>
    </location>
    <ligand>
        <name>L-glutamine</name>
        <dbReference type="ChEBI" id="CHEBI:58359"/>
    </ligand>
</feature>
<dbReference type="InterPro" id="IPR029062">
    <property type="entry name" value="Class_I_gatase-like"/>
</dbReference>
<comment type="similarity">
    <text evidence="3">Belongs to the glutaminase PdxT/SNO family.</text>
</comment>
<evidence type="ECO:0000313" key="4">
    <source>
        <dbReference type="EMBL" id="GAA2002147.1"/>
    </source>
</evidence>
<evidence type="ECO:0000256" key="1">
    <source>
        <dbReference type="ARBA" id="ARBA00022898"/>
    </source>
</evidence>
<proteinExistence type="inferred from homology"/>
<feature type="active site" description="Charge relay system" evidence="3">
    <location>
        <position position="197"/>
    </location>
</feature>
<dbReference type="EMBL" id="BAAANO010000008">
    <property type="protein sequence ID" value="GAA2002147.1"/>
    <property type="molecule type" value="Genomic_DNA"/>
</dbReference>
<dbReference type="Gene3D" id="3.40.50.880">
    <property type="match status" value="1"/>
</dbReference>
<gene>
    <name evidence="3 4" type="primary">pdxT</name>
    <name evidence="4" type="ORF">GCM10009755_08390</name>
</gene>
<dbReference type="EC" id="4.3.3.6" evidence="3"/>